<name>A0A1I7STU8_BURXY</name>
<protein>
    <submittedName>
        <fullName evidence="3">Spliced glycoprotein U85.5</fullName>
    </submittedName>
</protein>
<feature type="region of interest" description="Disordered" evidence="1">
    <location>
        <begin position="188"/>
        <end position="240"/>
    </location>
</feature>
<dbReference type="AlphaFoldDB" id="A0A1I7STU8"/>
<organism evidence="2 3">
    <name type="scientific">Bursaphelenchus xylophilus</name>
    <name type="common">Pinewood nematode worm</name>
    <name type="synonym">Aphelenchoides xylophilus</name>
    <dbReference type="NCBI Taxonomy" id="6326"/>
    <lineage>
        <taxon>Eukaryota</taxon>
        <taxon>Metazoa</taxon>
        <taxon>Ecdysozoa</taxon>
        <taxon>Nematoda</taxon>
        <taxon>Chromadorea</taxon>
        <taxon>Rhabditida</taxon>
        <taxon>Tylenchina</taxon>
        <taxon>Tylenchomorpha</taxon>
        <taxon>Aphelenchoidea</taxon>
        <taxon>Aphelenchoididae</taxon>
        <taxon>Bursaphelenchus</taxon>
    </lineage>
</organism>
<sequence length="266" mass="29464">MSVPVYQMQPITNQMDAKNKKFGKNDMEVSLKKAYDQTNNEETIYVIPTLNKQNKLPSFPMLGVKLPEYINTPGMEHSGYRPFFPPRLDPSPAPAIPMRNSPTPQQPPTTSPATGLDTLDVLVGLHNNTQTLKEAQDLLHQILDILSQRVISEPFKAFDEQSGNLTSLGTESSQNETADVMTELEATNSSEITSKSEGEKTIALHSRSTANTKSESAPMEEPESEEDDDSEDETTVRTEFSTKSAKCPGILIFMYILLISFVCAMN</sequence>
<evidence type="ECO:0000256" key="1">
    <source>
        <dbReference type="SAM" id="MobiDB-lite"/>
    </source>
</evidence>
<dbReference type="Proteomes" id="UP000095284">
    <property type="component" value="Unplaced"/>
</dbReference>
<dbReference type="WBParaSite" id="BXY_1646800.1">
    <property type="protein sequence ID" value="BXY_1646800.1"/>
    <property type="gene ID" value="BXY_1646800"/>
</dbReference>
<feature type="compositionally biased region" description="Acidic residues" evidence="1">
    <location>
        <begin position="218"/>
        <end position="233"/>
    </location>
</feature>
<evidence type="ECO:0000313" key="2">
    <source>
        <dbReference type="Proteomes" id="UP000095284"/>
    </source>
</evidence>
<accession>A0A1I7STU8</accession>
<reference evidence="3" key="1">
    <citation type="submission" date="2016-11" db="UniProtKB">
        <authorList>
            <consortium name="WormBaseParasite"/>
        </authorList>
    </citation>
    <scope>IDENTIFICATION</scope>
</reference>
<feature type="region of interest" description="Disordered" evidence="1">
    <location>
        <begin position="87"/>
        <end position="115"/>
    </location>
</feature>
<proteinExistence type="predicted"/>
<evidence type="ECO:0000313" key="3">
    <source>
        <dbReference type="WBParaSite" id="BXY_1646800.1"/>
    </source>
</evidence>